<comment type="caution">
    <text evidence="2">The sequence shown here is derived from an EMBL/GenBank/DDBJ whole genome shotgun (WGS) entry which is preliminary data.</text>
</comment>
<dbReference type="GO" id="GO:0003677">
    <property type="term" value="F:DNA binding"/>
    <property type="evidence" value="ECO:0007669"/>
    <property type="project" value="InterPro"/>
</dbReference>
<evidence type="ECO:0000313" key="2">
    <source>
        <dbReference type="EMBL" id="TWU11693.1"/>
    </source>
</evidence>
<evidence type="ECO:0000313" key="3">
    <source>
        <dbReference type="Proteomes" id="UP000320735"/>
    </source>
</evidence>
<dbReference type="SMART" id="SM00530">
    <property type="entry name" value="HTH_XRE"/>
    <property type="match status" value="1"/>
</dbReference>
<sequence>MAYVEAGDIQEILDSLKIRAAELARRTHVSRSYLSHLLSGRKSNPSKLWALQVLQLCREEQLQGIAERIQQRVEPAKSDN</sequence>
<dbReference type="OrthoDB" id="9875223at2"/>
<gene>
    <name evidence="2" type="ORF">CA54_05020</name>
</gene>
<dbReference type="InterPro" id="IPR010982">
    <property type="entry name" value="Lambda_DNA-bd_dom_sf"/>
</dbReference>
<dbReference type="Proteomes" id="UP000320735">
    <property type="component" value="Unassembled WGS sequence"/>
</dbReference>
<dbReference type="PROSITE" id="PS50943">
    <property type="entry name" value="HTH_CROC1"/>
    <property type="match status" value="1"/>
</dbReference>
<accession>A0A5C6BHQ5</accession>
<dbReference type="AlphaFoldDB" id="A0A5C6BHQ5"/>
<protein>
    <submittedName>
        <fullName evidence="2">Helix-turn-helix protein</fullName>
    </submittedName>
</protein>
<name>A0A5C6BHQ5_9PLAN</name>
<dbReference type="Gene3D" id="1.10.260.40">
    <property type="entry name" value="lambda repressor-like DNA-binding domains"/>
    <property type="match status" value="1"/>
</dbReference>
<dbReference type="EMBL" id="SJPP01000001">
    <property type="protein sequence ID" value="TWU11693.1"/>
    <property type="molecule type" value="Genomic_DNA"/>
</dbReference>
<keyword evidence="3" id="KW-1185">Reference proteome</keyword>
<reference evidence="2 3" key="1">
    <citation type="submission" date="2019-02" db="EMBL/GenBank/DDBJ databases">
        <title>Deep-cultivation of Planctomycetes and their phenomic and genomic characterization uncovers novel biology.</title>
        <authorList>
            <person name="Wiegand S."/>
            <person name="Jogler M."/>
            <person name="Boedeker C."/>
            <person name="Pinto D."/>
            <person name="Vollmers J."/>
            <person name="Rivas-Marin E."/>
            <person name="Kohn T."/>
            <person name="Peeters S.H."/>
            <person name="Heuer A."/>
            <person name="Rast P."/>
            <person name="Oberbeckmann S."/>
            <person name="Bunk B."/>
            <person name="Jeske O."/>
            <person name="Meyerdierks A."/>
            <person name="Storesund J.E."/>
            <person name="Kallscheuer N."/>
            <person name="Luecker S."/>
            <person name="Lage O.M."/>
            <person name="Pohl T."/>
            <person name="Merkel B.J."/>
            <person name="Hornburger P."/>
            <person name="Mueller R.-W."/>
            <person name="Bruemmer F."/>
            <person name="Labrenz M."/>
            <person name="Spormann A.M."/>
            <person name="Op Den Camp H."/>
            <person name="Overmann J."/>
            <person name="Amann R."/>
            <person name="Jetten M.S.M."/>
            <person name="Mascher T."/>
            <person name="Medema M.H."/>
            <person name="Devos D.P."/>
            <person name="Kaster A.-K."/>
            <person name="Ovreas L."/>
            <person name="Rohde M."/>
            <person name="Galperin M.Y."/>
            <person name="Jogler C."/>
        </authorList>
    </citation>
    <scope>NUCLEOTIDE SEQUENCE [LARGE SCALE GENOMIC DNA]</scope>
    <source>
        <strain evidence="2 3">CA54</strain>
    </source>
</reference>
<dbReference type="SUPFAM" id="SSF47413">
    <property type="entry name" value="lambda repressor-like DNA-binding domains"/>
    <property type="match status" value="1"/>
</dbReference>
<feature type="domain" description="HTH cro/C1-type" evidence="1">
    <location>
        <begin position="9"/>
        <end position="46"/>
    </location>
</feature>
<dbReference type="RefSeq" id="WP_146369267.1">
    <property type="nucleotide sequence ID" value="NZ_SJPP01000001.1"/>
</dbReference>
<dbReference type="InterPro" id="IPR001387">
    <property type="entry name" value="Cro/C1-type_HTH"/>
</dbReference>
<organism evidence="2 3">
    <name type="scientific">Symmachiella macrocystis</name>
    <dbReference type="NCBI Taxonomy" id="2527985"/>
    <lineage>
        <taxon>Bacteria</taxon>
        <taxon>Pseudomonadati</taxon>
        <taxon>Planctomycetota</taxon>
        <taxon>Planctomycetia</taxon>
        <taxon>Planctomycetales</taxon>
        <taxon>Planctomycetaceae</taxon>
        <taxon>Symmachiella</taxon>
    </lineage>
</organism>
<evidence type="ECO:0000259" key="1">
    <source>
        <dbReference type="PROSITE" id="PS50943"/>
    </source>
</evidence>
<dbReference type="CDD" id="cd00093">
    <property type="entry name" value="HTH_XRE"/>
    <property type="match status" value="1"/>
</dbReference>
<proteinExistence type="predicted"/>
<dbReference type="Pfam" id="PF01381">
    <property type="entry name" value="HTH_3"/>
    <property type="match status" value="1"/>
</dbReference>